<dbReference type="RefSeq" id="WP_218287177.1">
    <property type="nucleotide sequence ID" value="NZ_CP076448.1"/>
</dbReference>
<evidence type="ECO:0000313" key="1">
    <source>
        <dbReference type="EMBL" id="QXM26126.1"/>
    </source>
</evidence>
<dbReference type="EMBL" id="CP076448">
    <property type="protein sequence ID" value="QXM26126.1"/>
    <property type="molecule type" value="Genomic_DNA"/>
</dbReference>
<gene>
    <name evidence="1" type="ORF">KO353_08065</name>
</gene>
<name>A0A975YKV2_9PROT</name>
<sequence>MRIERALEEEAAALIAHGDRILLSIRAAHELQRWIGSRDLGRYLADTLPALFPGSAVRDLGRDDLYEIRLTQEARVEYGFWLQQRRLPGGGRLERETGPVTCRLARPAGPRGAQRGIEAVTQTHPLVRFVSERLAETDAPKLRPAIAARVASASLRPTTFVPPGRYAVLAMLWRFGGGVGQERIAYAGVAVPSGEIIPDDDAERLMLAAAEAGAMWPEAASELSTEDVAELCEGALLDRLAVRFATERSVLQAERQDRASIQLRTLEQRLEDDLLKQREIVDRNREALRLRTENEAKAKSQIAMAEGKIPTLEERASQRRAAIARSAELRAEEEQLALAVIEVLP</sequence>
<protein>
    <submittedName>
        <fullName evidence="1">Uncharacterized protein</fullName>
    </submittedName>
</protein>
<dbReference type="AlphaFoldDB" id="A0A975YKV2"/>
<dbReference type="Proteomes" id="UP000694001">
    <property type="component" value="Chromosome"/>
</dbReference>
<dbReference type="KEGG" id="elio:KO353_08065"/>
<keyword evidence="2" id="KW-1185">Reference proteome</keyword>
<reference evidence="1" key="1">
    <citation type="submission" date="2021-06" db="EMBL/GenBank/DDBJ databases">
        <title>Elioraea tepida, sp. nov., a moderately thermophilic aerobic anoxygenic phototrophic bacterium isolated from an alkaline siliceous hot spring mat community in Yellowstone National Park, WY, USA.</title>
        <authorList>
            <person name="Saini M.K."/>
            <person name="Yoshida S."/>
            <person name="Sebastian A."/>
            <person name="Hirose S."/>
            <person name="Hara E."/>
            <person name="Tamaki H."/>
            <person name="Soulier N.T."/>
            <person name="Albert I."/>
            <person name="Hanada S."/>
            <person name="Bryant D.A."/>
            <person name="Tank M."/>
        </authorList>
    </citation>
    <scope>NUCLEOTIDE SEQUENCE</scope>
    <source>
        <strain evidence="1">MS-P2</strain>
    </source>
</reference>
<evidence type="ECO:0000313" key="2">
    <source>
        <dbReference type="Proteomes" id="UP000694001"/>
    </source>
</evidence>
<proteinExistence type="predicted"/>
<organism evidence="1 2">
    <name type="scientific">Elioraea tepida</name>
    <dbReference type="NCBI Taxonomy" id="2843330"/>
    <lineage>
        <taxon>Bacteria</taxon>
        <taxon>Pseudomonadati</taxon>
        <taxon>Pseudomonadota</taxon>
        <taxon>Alphaproteobacteria</taxon>
        <taxon>Acetobacterales</taxon>
        <taxon>Elioraeaceae</taxon>
        <taxon>Elioraea</taxon>
    </lineage>
</organism>
<accession>A0A975YKV2</accession>